<name>A0A6D2KG18_9BRAS</name>
<evidence type="ECO:0000313" key="2">
    <source>
        <dbReference type="EMBL" id="CAA7052007.1"/>
    </source>
</evidence>
<comment type="caution">
    <text evidence="2">The sequence shown here is derived from an EMBL/GenBank/DDBJ whole genome shotgun (WGS) entry which is preliminary data.</text>
</comment>
<dbReference type="Proteomes" id="UP000467841">
    <property type="component" value="Unassembled WGS sequence"/>
</dbReference>
<dbReference type="CDD" id="cd00201">
    <property type="entry name" value="WW"/>
    <property type="match status" value="1"/>
</dbReference>
<gene>
    <name evidence="2" type="ORF">MERR_LOCUS39242</name>
</gene>
<sequence>MWRCCTFIFPDTLQAEFSTDLLDVSSWRRCRREGVELNGSCMGGHKLVVEPYPFHATHLDHKFAPTRDADNKQIHTISVDGYDTSLPLEYAKSMLSAIVHVRGIDALERLLQLRGCDRKGLENIKIYRVVRPKRRVKGFSFDPKLLETSPPRIRVPHEDPGLPKPPCLNNLLPPAWKGLVLNTETEEIPASSALPASTSRYAPEDPSLPKPWKCLVDNSTGYGYFWNTETNVTQYQRPPSETNAT</sequence>
<dbReference type="OrthoDB" id="196131at2759"/>
<dbReference type="Gene3D" id="2.20.70.10">
    <property type="match status" value="1"/>
</dbReference>
<proteinExistence type="predicted"/>
<dbReference type="SMART" id="SM00456">
    <property type="entry name" value="WW"/>
    <property type="match status" value="1"/>
</dbReference>
<dbReference type="PROSITE" id="PS50020">
    <property type="entry name" value="WW_DOMAIN_2"/>
    <property type="match status" value="1"/>
</dbReference>
<reference evidence="2" key="1">
    <citation type="submission" date="2020-01" db="EMBL/GenBank/DDBJ databases">
        <authorList>
            <person name="Mishra B."/>
        </authorList>
    </citation>
    <scope>NUCLEOTIDE SEQUENCE [LARGE SCALE GENOMIC DNA]</scope>
</reference>
<protein>
    <recommendedName>
        <fullName evidence="1">WW domain-containing protein</fullName>
    </recommendedName>
</protein>
<dbReference type="AlphaFoldDB" id="A0A6D2KG18"/>
<dbReference type="InterPro" id="IPR036020">
    <property type="entry name" value="WW_dom_sf"/>
</dbReference>
<dbReference type="PROSITE" id="PS01159">
    <property type="entry name" value="WW_DOMAIN_1"/>
    <property type="match status" value="1"/>
</dbReference>
<keyword evidence="3" id="KW-1185">Reference proteome</keyword>
<evidence type="ECO:0000259" key="1">
    <source>
        <dbReference type="PROSITE" id="PS50020"/>
    </source>
</evidence>
<dbReference type="InterPro" id="IPR001202">
    <property type="entry name" value="WW_dom"/>
</dbReference>
<dbReference type="EMBL" id="CACVBM020001496">
    <property type="protein sequence ID" value="CAA7052007.1"/>
    <property type="molecule type" value="Genomic_DNA"/>
</dbReference>
<feature type="domain" description="WW" evidence="1">
    <location>
        <begin position="206"/>
        <end position="240"/>
    </location>
</feature>
<accession>A0A6D2KG18</accession>
<evidence type="ECO:0000313" key="3">
    <source>
        <dbReference type="Proteomes" id="UP000467841"/>
    </source>
</evidence>
<dbReference type="Pfam" id="PF00397">
    <property type="entry name" value="WW"/>
    <property type="match status" value="1"/>
</dbReference>
<organism evidence="2 3">
    <name type="scientific">Microthlaspi erraticum</name>
    <dbReference type="NCBI Taxonomy" id="1685480"/>
    <lineage>
        <taxon>Eukaryota</taxon>
        <taxon>Viridiplantae</taxon>
        <taxon>Streptophyta</taxon>
        <taxon>Embryophyta</taxon>
        <taxon>Tracheophyta</taxon>
        <taxon>Spermatophyta</taxon>
        <taxon>Magnoliopsida</taxon>
        <taxon>eudicotyledons</taxon>
        <taxon>Gunneridae</taxon>
        <taxon>Pentapetalae</taxon>
        <taxon>rosids</taxon>
        <taxon>malvids</taxon>
        <taxon>Brassicales</taxon>
        <taxon>Brassicaceae</taxon>
        <taxon>Coluteocarpeae</taxon>
        <taxon>Microthlaspi</taxon>
    </lineage>
</organism>
<dbReference type="SUPFAM" id="SSF51045">
    <property type="entry name" value="WW domain"/>
    <property type="match status" value="1"/>
</dbReference>